<dbReference type="PANTHER" id="PTHR43156">
    <property type="entry name" value="STAGE II SPORULATION PROTEIN E-RELATED"/>
    <property type="match status" value="1"/>
</dbReference>
<proteinExistence type="predicted"/>
<protein>
    <submittedName>
        <fullName evidence="3">Sigma-B regulation protein RsbU (Phosphoserine phosphatase)</fullName>
    </submittedName>
</protein>
<dbReference type="AlphaFoldDB" id="A0A662Z4M9"/>
<dbReference type="SMART" id="SM00332">
    <property type="entry name" value="PP2Cc"/>
    <property type="match status" value="1"/>
</dbReference>
<dbReference type="Proteomes" id="UP000243605">
    <property type="component" value="Unassembled WGS sequence"/>
</dbReference>
<evidence type="ECO:0000259" key="2">
    <source>
        <dbReference type="PROSITE" id="PS51746"/>
    </source>
</evidence>
<dbReference type="InterPro" id="IPR001932">
    <property type="entry name" value="PPM-type_phosphatase-like_dom"/>
</dbReference>
<dbReference type="Gene3D" id="3.60.40.10">
    <property type="entry name" value="PPM-type phosphatase domain"/>
    <property type="match status" value="1"/>
</dbReference>
<dbReference type="InterPro" id="IPR036457">
    <property type="entry name" value="PPM-type-like_dom_sf"/>
</dbReference>
<dbReference type="EMBL" id="FOIT01000004">
    <property type="protein sequence ID" value="SEW08965.1"/>
    <property type="molecule type" value="Genomic_DNA"/>
</dbReference>
<keyword evidence="1" id="KW-0378">Hydrolase</keyword>
<organism evidence="3 4">
    <name type="scientific">Aliicoccus persicus</name>
    <dbReference type="NCBI Taxonomy" id="930138"/>
    <lineage>
        <taxon>Bacteria</taxon>
        <taxon>Bacillati</taxon>
        <taxon>Bacillota</taxon>
        <taxon>Bacilli</taxon>
        <taxon>Bacillales</taxon>
        <taxon>Staphylococcaceae</taxon>
        <taxon>Aliicoccus</taxon>
    </lineage>
</organism>
<dbReference type="Pfam" id="PF07228">
    <property type="entry name" value="SpoIIE"/>
    <property type="match status" value="1"/>
</dbReference>
<accession>A0A662Z4M9</accession>
<dbReference type="SUPFAM" id="SSF101215">
    <property type="entry name" value="KaiA/RbsU domain"/>
    <property type="match status" value="1"/>
</dbReference>
<dbReference type="Gene3D" id="1.10.1240.30">
    <property type="entry name" value="KaiA/RbsU domain"/>
    <property type="match status" value="1"/>
</dbReference>
<dbReference type="InterPro" id="IPR014787">
    <property type="entry name" value="PSer_Pase_RsbU_N"/>
</dbReference>
<dbReference type="InterPro" id="IPR017944">
    <property type="entry name" value="KaiA/RbsU_helical_domain_sf"/>
</dbReference>
<keyword evidence="4" id="KW-1185">Reference proteome</keyword>
<evidence type="ECO:0000313" key="4">
    <source>
        <dbReference type="Proteomes" id="UP000243605"/>
    </source>
</evidence>
<name>A0A662Z4M9_9STAP</name>
<sequence>MPYTQNIYDDYKDIVRRYVLGQEQEALHQCLGFCERVIKMNSATEELVQIHMDVVDEIDLKDASEIKKSLEILREVHIKLGVSFKVYRDMAEKIEVHDKELDVASQLQDSMLKTTIPKFDGIDLGVLSVPANKVSGDYFNIIDHNDGMMTFGVADVIGKGIPAALAMSMIKFSMDSNGYSQYPSDSLRKLNRVVEKNINQNMFITMFYGMFDNNTKLLYYASAGHEPALVYRYETDTFEEIDAKGIVLGVKKFVTYEQRQVRMAERDMLIVFTDGVSELRKRDDTIIDFNEIKEMIRVNRDGHPQDIVQFIYEKLISITHPTKRDDLTLFILKNLN</sequence>
<evidence type="ECO:0000313" key="3">
    <source>
        <dbReference type="EMBL" id="SEW08965.1"/>
    </source>
</evidence>
<gene>
    <name evidence="3" type="ORF">SAMN05192557_1586</name>
</gene>
<feature type="domain" description="PPM-type phosphatase" evidence="2">
    <location>
        <begin position="123"/>
        <end position="334"/>
    </location>
</feature>
<dbReference type="Pfam" id="PF08673">
    <property type="entry name" value="RsbU_N"/>
    <property type="match status" value="1"/>
</dbReference>
<dbReference type="SUPFAM" id="SSF81606">
    <property type="entry name" value="PP2C-like"/>
    <property type="match status" value="1"/>
</dbReference>
<dbReference type="InterPro" id="IPR052016">
    <property type="entry name" value="Bact_Sigma-Reg"/>
</dbReference>
<dbReference type="GO" id="GO:0016791">
    <property type="term" value="F:phosphatase activity"/>
    <property type="evidence" value="ECO:0007669"/>
    <property type="project" value="TreeGrafter"/>
</dbReference>
<evidence type="ECO:0000256" key="1">
    <source>
        <dbReference type="ARBA" id="ARBA00022801"/>
    </source>
</evidence>
<dbReference type="RefSeq" id="WP_377910098.1">
    <property type="nucleotide sequence ID" value="NZ_JBHSAR010000001.1"/>
</dbReference>
<dbReference type="PANTHER" id="PTHR43156:SF15">
    <property type="entry name" value="PHOSPHOSERINE PHOSPHATASE RSBU"/>
    <property type="match status" value="1"/>
</dbReference>
<reference evidence="3 4" key="1">
    <citation type="submission" date="2016-10" db="EMBL/GenBank/DDBJ databases">
        <authorList>
            <person name="Varghese N."/>
            <person name="Submissions S."/>
        </authorList>
    </citation>
    <scope>NUCLEOTIDE SEQUENCE [LARGE SCALE GENOMIC DNA]</scope>
    <source>
        <strain evidence="3 4">IBRC-M10081</strain>
    </source>
</reference>
<dbReference type="SMART" id="SM00331">
    <property type="entry name" value="PP2C_SIG"/>
    <property type="match status" value="1"/>
</dbReference>
<dbReference type="PROSITE" id="PS51746">
    <property type="entry name" value="PPM_2"/>
    <property type="match status" value="1"/>
</dbReference>